<gene>
    <name evidence="2" type="ORF">QSG27_16685</name>
</gene>
<keyword evidence="1" id="KW-0732">Signal</keyword>
<evidence type="ECO:0000313" key="3">
    <source>
        <dbReference type="Proteomes" id="UP001227317"/>
    </source>
</evidence>
<proteinExistence type="predicted"/>
<feature type="signal peptide" evidence="1">
    <location>
        <begin position="1"/>
        <end position="24"/>
    </location>
</feature>
<accession>A0ABU0WJE7</accession>
<dbReference type="RefSeq" id="WP_306708026.1">
    <property type="nucleotide sequence ID" value="NZ_JAUJFI010000082.1"/>
</dbReference>
<evidence type="ECO:0008006" key="4">
    <source>
        <dbReference type="Google" id="ProtNLM"/>
    </source>
</evidence>
<evidence type="ECO:0000313" key="2">
    <source>
        <dbReference type="EMBL" id="MDQ2104338.1"/>
    </source>
</evidence>
<evidence type="ECO:0000256" key="1">
    <source>
        <dbReference type="SAM" id="SignalP"/>
    </source>
</evidence>
<sequence length="189" mass="19154">MMRFVCVGAVMIASSTLAATGVLAAGPGATPVIAEITADLDGDGVPDRAVLADADSEVGLAVYLSVGGRLPAEPTVYNPAIGWSGGIAGQTPALTVNARGALVAVFENASVGRNRWSQRLTIAFRKGELVVAGYTYAARDTLDPKGGGNCDINFLSGKGTRNGKTVTVSSGPVPLAAWSDQSIPAACTF</sequence>
<organism evidence="2 3">
    <name type="scientific">Azospirillum isscasi</name>
    <dbReference type="NCBI Taxonomy" id="3053926"/>
    <lineage>
        <taxon>Bacteria</taxon>
        <taxon>Pseudomonadati</taxon>
        <taxon>Pseudomonadota</taxon>
        <taxon>Alphaproteobacteria</taxon>
        <taxon>Rhodospirillales</taxon>
        <taxon>Azospirillaceae</taxon>
        <taxon>Azospirillum</taxon>
    </lineage>
</organism>
<keyword evidence="3" id="KW-1185">Reference proteome</keyword>
<dbReference type="Proteomes" id="UP001227317">
    <property type="component" value="Unassembled WGS sequence"/>
</dbReference>
<comment type="caution">
    <text evidence="2">The sequence shown here is derived from an EMBL/GenBank/DDBJ whole genome shotgun (WGS) entry which is preliminary data.</text>
</comment>
<name>A0ABU0WJE7_9PROT</name>
<reference evidence="2 3" key="1">
    <citation type="submission" date="2023-06" db="EMBL/GenBank/DDBJ databases">
        <title>Azospirillum isscasensis sp.nov, a bacterium isolated from rhizosphere soil of rice.</title>
        <authorList>
            <person name="Wang H."/>
        </authorList>
    </citation>
    <scope>NUCLEOTIDE SEQUENCE [LARGE SCALE GENOMIC DNA]</scope>
    <source>
        <strain evidence="2 3">C340-1</strain>
    </source>
</reference>
<protein>
    <recommendedName>
        <fullName evidence="4">VCBS repeat-containing protein</fullName>
    </recommendedName>
</protein>
<feature type="chain" id="PRO_5045803036" description="VCBS repeat-containing protein" evidence="1">
    <location>
        <begin position="25"/>
        <end position="189"/>
    </location>
</feature>
<dbReference type="EMBL" id="JAUJFI010000082">
    <property type="protein sequence ID" value="MDQ2104338.1"/>
    <property type="molecule type" value="Genomic_DNA"/>
</dbReference>